<feature type="compositionally biased region" description="Basic and acidic residues" evidence="4">
    <location>
        <begin position="49"/>
        <end position="70"/>
    </location>
</feature>
<organism evidence="6">
    <name type="scientific">Nyssomyia neivai</name>
    <dbReference type="NCBI Taxonomy" id="330878"/>
    <lineage>
        <taxon>Eukaryota</taxon>
        <taxon>Metazoa</taxon>
        <taxon>Ecdysozoa</taxon>
        <taxon>Arthropoda</taxon>
        <taxon>Hexapoda</taxon>
        <taxon>Insecta</taxon>
        <taxon>Pterygota</taxon>
        <taxon>Neoptera</taxon>
        <taxon>Endopterygota</taxon>
        <taxon>Diptera</taxon>
        <taxon>Nematocera</taxon>
        <taxon>Psychodoidea</taxon>
        <taxon>Psychodidae</taxon>
        <taxon>Nyssomyia</taxon>
    </lineage>
</organism>
<dbReference type="GO" id="GO:0045727">
    <property type="term" value="P:positive regulation of translation"/>
    <property type="evidence" value="ECO:0007669"/>
    <property type="project" value="TreeGrafter"/>
</dbReference>
<evidence type="ECO:0000259" key="5">
    <source>
        <dbReference type="PROSITE" id="PS50961"/>
    </source>
</evidence>
<feature type="compositionally biased region" description="Polar residues" evidence="4">
    <location>
        <begin position="1192"/>
        <end position="1219"/>
    </location>
</feature>
<feature type="region of interest" description="Disordered" evidence="4">
    <location>
        <begin position="210"/>
        <end position="447"/>
    </location>
</feature>
<feature type="region of interest" description="Disordered" evidence="4">
    <location>
        <begin position="857"/>
        <end position="929"/>
    </location>
</feature>
<protein>
    <recommendedName>
        <fullName evidence="2">La-related protein 1</fullName>
    </recommendedName>
</protein>
<feature type="compositionally biased region" description="Polar residues" evidence="4">
    <location>
        <begin position="238"/>
        <end position="247"/>
    </location>
</feature>
<feature type="region of interest" description="Disordered" evidence="4">
    <location>
        <begin position="1"/>
        <end position="177"/>
    </location>
</feature>
<evidence type="ECO:0000256" key="3">
    <source>
        <dbReference type="PROSITE-ProRule" id="PRU00332"/>
    </source>
</evidence>
<feature type="compositionally biased region" description="Polar residues" evidence="4">
    <location>
        <begin position="151"/>
        <end position="165"/>
    </location>
</feature>
<sequence>MATKTLEQSSTLNPSSENQPPHHGTTSATSSSSYANVVNSLKAGSIAEMKQRNDNNKENVLEDKAPEEQRPPGPSSEATSPREVRGVNVGETEDDDTFIPVASLTKKERRKEKRQQLRAARPEGGAKQPPAATVERKASTKKVPDAKAPTNGATTSTDTVTNGANGQEKVSKEDGPKKFVEAPIPAVNAWKIQNHTEVVPEVDVLKNKRILQPKEQQKTRAVAEQSKAGGTESEAKTSETTQATETPNIAKILKEEKQQQHKSNKASDFTNVGDWPLLGGAPGNGATASDVKKIPNAADGVVAAQPVEKVVPEKEVMPKSEVRAHPEVNGRNNGTTHDVYADGPSTSGGNGASNRRGFRPKWVPLDIEVSKPSRSGKRGGRDEYHHNRGGDFYAGPPHGRRSAPEFPGRSNRRFKGGNSGRASAAHHNGSGAASRRGGARSSRTLNAASPVDPHVIVHDPERFREFAVAKQGADLAAYMMPYMGTYYYNGVPAFPTMDQPSLKECIKRQIEYYFSEENLLRDFFLRRKMDPEGFIPVTLIASFNRVQALNADTGVIIEAIRESDKLEIVNDFKLRTKTDPCKWPIISTTDTTGAPMVSPTPTVPQTVPVAETQLAATPLSKIPPPPVPRNFRGKTNADGDARRVEHNGIGGKEDLNPDVPEFVPPAKLNVRGKQQKEQKEKVMTDNKHEEEGEESDSDLWREVKRRSKHNNSKETTPKPTGAPTGKGNRRPRVDEKEELEFQFDEELDIPISGRVNHFTENWSDDESDYELSDRDINKILIVTQVTSHRTPKHEGYDRTGDWTTRTKIAQDLQQVINDGLINYEEDLWETGRPSNNYKTVNVITQEDFERIVPRAAKKVNPDVPPPPPPTFTEAGAAAAAAADEEDDEHTTPGGAHRKARFYAVNKDELVDPRTPRKRKTRHSTNPPVESHVGWVMDVVEHRPRTSSMGSSAGTSPTASSYGSSVPQSLPVFQHPSHALLKENNFTQQAYYKYHHRCLKDRKRMGPGQSQEMNTLFRFWSFFLRENFNKSMYDEFRQLATEDAETGFRYGLECLFRFYSYGLEKKFRPHLYEDFQTETMRDYEKGQLYGLEKFWAFIKYYKNAKKLSIEPQLGEYLANFKTIEDFRVVEPQLDEMLQGVGSLRTSPDKRRHRSVSESEGATTAAGEHEQEVRPIVGSLGNRNIPHNRDRRTGGSNQRTRAGSFGSTMRSYKRNQQINKSQHSHTDGQSRDNPSASTSTATDAPPAKGAEGGKIQAKKSKIDAQTSSKK</sequence>
<evidence type="ECO:0000256" key="2">
    <source>
        <dbReference type="ARBA" id="ARBA00072183"/>
    </source>
</evidence>
<evidence type="ECO:0000313" key="6">
    <source>
        <dbReference type="EMBL" id="JAV06052.1"/>
    </source>
</evidence>
<keyword evidence="1 3" id="KW-0694">RNA-binding</keyword>
<feature type="region of interest" description="Disordered" evidence="4">
    <location>
        <begin position="943"/>
        <end position="966"/>
    </location>
</feature>
<dbReference type="Pfam" id="PF21071">
    <property type="entry name" value="LARP1_HEAT"/>
    <property type="match status" value="1"/>
</dbReference>
<dbReference type="Gene3D" id="1.10.10.10">
    <property type="entry name" value="Winged helix-like DNA-binding domain superfamily/Winged helix DNA-binding domain"/>
    <property type="match status" value="1"/>
</dbReference>
<dbReference type="GO" id="GO:0005829">
    <property type="term" value="C:cytosol"/>
    <property type="evidence" value="ECO:0007669"/>
    <property type="project" value="TreeGrafter"/>
</dbReference>
<name>A0A1L8DHW7_9DIPT</name>
<dbReference type="SMART" id="SM00684">
    <property type="entry name" value="DM15"/>
    <property type="match status" value="3"/>
</dbReference>
<dbReference type="PANTHER" id="PTHR22792">
    <property type="entry name" value="LUPUS LA PROTEIN-RELATED"/>
    <property type="match status" value="1"/>
</dbReference>
<feature type="compositionally biased region" description="Low complexity" evidence="4">
    <location>
        <begin position="26"/>
        <end position="40"/>
    </location>
</feature>
<feature type="region of interest" description="Disordered" evidence="4">
    <location>
        <begin position="618"/>
        <end position="734"/>
    </location>
</feature>
<feature type="domain" description="HTH La-type RNA-binding" evidence="5">
    <location>
        <begin position="496"/>
        <end position="587"/>
    </location>
</feature>
<feature type="compositionally biased region" description="Polar residues" evidence="4">
    <location>
        <begin position="1"/>
        <end position="19"/>
    </location>
</feature>
<dbReference type="InterPro" id="IPR006607">
    <property type="entry name" value="DM15"/>
</dbReference>
<reference evidence="6" key="1">
    <citation type="submission" date="2016-12" db="EMBL/GenBank/DDBJ databases">
        <title>An insight into the sialome and mialome of the sand fly, Nyssomyia neivai.</title>
        <authorList>
            <person name="Sebastian V."/>
            <person name="Goulart T.M."/>
            <person name="Oliveira W."/>
            <person name="Calvo E."/>
            <person name="Oliveira L.F."/>
            <person name="Pinto M.C."/>
            <person name="Rosselino A.M."/>
            <person name="Ribeiro J.M."/>
        </authorList>
    </citation>
    <scope>NUCLEOTIDE SEQUENCE</scope>
</reference>
<evidence type="ECO:0000256" key="1">
    <source>
        <dbReference type="ARBA" id="ARBA00022884"/>
    </source>
</evidence>
<dbReference type="PANTHER" id="PTHR22792:SF132">
    <property type="entry name" value="LA-RELATED PROTEIN 1"/>
    <property type="match status" value="1"/>
</dbReference>
<feature type="compositionally biased region" description="Low complexity" evidence="4">
    <location>
        <begin position="871"/>
        <end position="881"/>
    </location>
</feature>
<feature type="compositionally biased region" description="Basic and acidic residues" evidence="4">
    <location>
        <begin position="905"/>
        <end position="914"/>
    </location>
</feature>
<dbReference type="EMBL" id="GFDF01008032">
    <property type="protein sequence ID" value="JAV06052.1"/>
    <property type="molecule type" value="Transcribed_RNA"/>
</dbReference>
<feature type="compositionally biased region" description="Basic and acidic residues" evidence="4">
    <location>
        <begin position="674"/>
        <end position="690"/>
    </location>
</feature>
<dbReference type="PROSITE" id="PS50961">
    <property type="entry name" value="HTH_LA"/>
    <property type="match status" value="1"/>
</dbReference>
<dbReference type="GO" id="GO:0010494">
    <property type="term" value="C:cytoplasmic stress granule"/>
    <property type="evidence" value="ECO:0007669"/>
    <property type="project" value="TreeGrafter"/>
</dbReference>
<dbReference type="InterPro" id="IPR036388">
    <property type="entry name" value="WH-like_DNA-bd_sf"/>
</dbReference>
<feature type="compositionally biased region" description="Low complexity" evidence="4">
    <location>
        <begin position="945"/>
        <end position="964"/>
    </location>
</feature>
<feature type="compositionally biased region" description="Basic and acidic residues" evidence="4">
    <location>
        <begin position="379"/>
        <end position="389"/>
    </location>
</feature>
<accession>A0A1L8DHW7</accession>
<dbReference type="SMART" id="SM00715">
    <property type="entry name" value="LA"/>
    <property type="match status" value="1"/>
</dbReference>
<proteinExistence type="predicted"/>
<feature type="compositionally biased region" description="Basic and acidic residues" evidence="4">
    <location>
        <begin position="134"/>
        <end position="145"/>
    </location>
</feature>
<feature type="compositionally biased region" description="Low complexity" evidence="4">
    <location>
        <begin position="420"/>
        <end position="443"/>
    </location>
</feature>
<dbReference type="InterPro" id="IPR036390">
    <property type="entry name" value="WH_DNA-bd_sf"/>
</dbReference>
<dbReference type="GO" id="GO:0008187">
    <property type="term" value="F:poly-pyrimidine tract binding"/>
    <property type="evidence" value="ECO:0007669"/>
    <property type="project" value="UniProtKB-ARBA"/>
</dbReference>
<dbReference type="SUPFAM" id="SSF46785">
    <property type="entry name" value="Winged helix' DNA-binding domain"/>
    <property type="match status" value="1"/>
</dbReference>
<feature type="compositionally biased region" description="Low complexity" evidence="4">
    <location>
        <begin position="1232"/>
        <end position="1245"/>
    </location>
</feature>
<feature type="compositionally biased region" description="Basic and acidic residues" evidence="4">
    <location>
        <begin position="635"/>
        <end position="655"/>
    </location>
</feature>
<dbReference type="FunFam" id="1.10.10.10:FF:000131">
    <property type="entry name" value="la-related protein 1B isoform X2"/>
    <property type="match status" value="1"/>
</dbReference>
<evidence type="ECO:0000256" key="4">
    <source>
        <dbReference type="SAM" id="MobiDB-lite"/>
    </source>
</evidence>
<dbReference type="InterPro" id="IPR006630">
    <property type="entry name" value="La_HTH"/>
</dbReference>
<feature type="compositionally biased region" description="Basic and acidic residues" evidence="4">
    <location>
        <begin position="310"/>
        <end position="328"/>
    </location>
</feature>
<dbReference type="InterPro" id="IPR045180">
    <property type="entry name" value="La_dom_prot"/>
</dbReference>
<dbReference type="GO" id="GO:0048255">
    <property type="term" value="P:mRNA stabilization"/>
    <property type="evidence" value="ECO:0007669"/>
    <property type="project" value="InterPro"/>
</dbReference>
<dbReference type="Pfam" id="PF05383">
    <property type="entry name" value="La"/>
    <property type="match status" value="1"/>
</dbReference>
<feature type="region of interest" description="Disordered" evidence="4">
    <location>
        <begin position="1138"/>
        <end position="1268"/>
    </location>
</feature>
<dbReference type="AlphaFoldDB" id="A0A1L8DHW7"/>
<dbReference type="GO" id="GO:0000339">
    <property type="term" value="F:RNA cap binding"/>
    <property type="evidence" value="ECO:0007669"/>
    <property type="project" value="InterPro"/>
</dbReference>
<feature type="compositionally biased region" description="Low complexity" evidence="4">
    <location>
        <begin position="717"/>
        <end position="726"/>
    </location>
</feature>